<dbReference type="PANTHER" id="PTHR46775">
    <property type="entry name" value="FLOCCULATION PROTEIN (DUF1296)"/>
    <property type="match status" value="1"/>
</dbReference>
<evidence type="ECO:0000313" key="4">
    <source>
        <dbReference type="Proteomes" id="UP000467840"/>
    </source>
</evidence>
<gene>
    <name evidence="3" type="ORF">GH714_023127</name>
</gene>
<dbReference type="SUPFAM" id="SSF46934">
    <property type="entry name" value="UBA-like"/>
    <property type="match status" value="1"/>
</dbReference>
<organism evidence="3 4">
    <name type="scientific">Hevea brasiliensis</name>
    <name type="common">Para rubber tree</name>
    <name type="synonym">Siphonia brasiliensis</name>
    <dbReference type="NCBI Taxonomy" id="3981"/>
    <lineage>
        <taxon>Eukaryota</taxon>
        <taxon>Viridiplantae</taxon>
        <taxon>Streptophyta</taxon>
        <taxon>Embryophyta</taxon>
        <taxon>Tracheophyta</taxon>
        <taxon>Spermatophyta</taxon>
        <taxon>Magnoliopsida</taxon>
        <taxon>eudicotyledons</taxon>
        <taxon>Gunneridae</taxon>
        <taxon>Pentapetalae</taxon>
        <taxon>rosids</taxon>
        <taxon>fabids</taxon>
        <taxon>Malpighiales</taxon>
        <taxon>Euphorbiaceae</taxon>
        <taxon>Crotonoideae</taxon>
        <taxon>Micrandreae</taxon>
        <taxon>Hevea</taxon>
    </lineage>
</organism>
<sequence length="345" mass="36781">MSGGGVRVSIPSNVRKMIQNIKEITGNHSEEEIYAMLKDCSMDPMKLLRSFFFRHMNSRESGDARWKPGMQGRGSRGGRVNFSARHTSHDAGGGRNSGPARDGGTNQAAEKEDGTSLPAPQEKSRETSLSVSSAAVVANGATGEPSGSNSEIDASDLPSGSGISQNEVTSSPIAVICFSSSDPVLVPSNDSWLPGTVGTIKREVGSHRAVESDAVIPAEKSASETGIPFLQGKIPGKSQVGKGQLSESSQPSSASIHGGSSGSRPSSNYSSRSQQVIGPQKVRSKLLRAEFEFSSSKVCLLNSNNLKTYIARLEEEINYYKNALEEINNDIGFHKGFDYYLYVIG</sequence>
<comment type="caution">
    <text evidence="3">The sequence shown here is derived from an EMBL/GenBank/DDBJ whole genome shotgun (WGS) entry which is preliminary data.</text>
</comment>
<dbReference type="InterPro" id="IPR009060">
    <property type="entry name" value="UBA-like_sf"/>
</dbReference>
<reference evidence="3 4" key="1">
    <citation type="journal article" date="2020" name="Mol. Plant">
        <title>The Chromosome-Based Rubber Tree Genome Provides New Insights into Spurge Genome Evolution and Rubber Biosynthesis.</title>
        <authorList>
            <person name="Liu J."/>
            <person name="Shi C."/>
            <person name="Shi C.C."/>
            <person name="Li W."/>
            <person name="Zhang Q.J."/>
            <person name="Zhang Y."/>
            <person name="Li K."/>
            <person name="Lu H.F."/>
            <person name="Shi C."/>
            <person name="Zhu S.T."/>
            <person name="Xiao Z.Y."/>
            <person name="Nan H."/>
            <person name="Yue Y."/>
            <person name="Zhu X.G."/>
            <person name="Wu Y."/>
            <person name="Hong X.N."/>
            <person name="Fan G.Y."/>
            <person name="Tong Y."/>
            <person name="Zhang D."/>
            <person name="Mao C.L."/>
            <person name="Liu Y.L."/>
            <person name="Hao S.J."/>
            <person name="Liu W.Q."/>
            <person name="Lv M.Q."/>
            <person name="Zhang H.B."/>
            <person name="Liu Y."/>
            <person name="Hu-Tang G.R."/>
            <person name="Wang J.P."/>
            <person name="Wang J.H."/>
            <person name="Sun Y.H."/>
            <person name="Ni S.B."/>
            <person name="Chen W.B."/>
            <person name="Zhang X.C."/>
            <person name="Jiao Y.N."/>
            <person name="Eichler E.E."/>
            <person name="Li G.H."/>
            <person name="Liu X."/>
            <person name="Gao L.Z."/>
        </authorList>
    </citation>
    <scope>NUCLEOTIDE SEQUENCE [LARGE SCALE GENOMIC DNA]</scope>
    <source>
        <strain evidence="4">cv. GT1</strain>
        <tissue evidence="3">Leaf</tissue>
    </source>
</reference>
<feature type="region of interest" description="Disordered" evidence="1">
    <location>
        <begin position="61"/>
        <end position="166"/>
    </location>
</feature>
<name>A0A6A6KWX2_HEVBR</name>
<dbReference type="InterPro" id="IPR009719">
    <property type="entry name" value="GIP1_N"/>
</dbReference>
<evidence type="ECO:0000313" key="3">
    <source>
        <dbReference type="EMBL" id="KAF2292468.1"/>
    </source>
</evidence>
<dbReference type="Pfam" id="PF06972">
    <property type="entry name" value="GIP1_N"/>
    <property type="match status" value="1"/>
</dbReference>
<protein>
    <recommendedName>
        <fullName evidence="2">GBF-interacting protein 1 N-terminal domain-containing protein</fullName>
    </recommendedName>
</protein>
<dbReference type="Proteomes" id="UP000467840">
    <property type="component" value="Chromosome 13"/>
</dbReference>
<feature type="region of interest" description="Disordered" evidence="1">
    <location>
        <begin position="226"/>
        <end position="277"/>
    </location>
</feature>
<evidence type="ECO:0000259" key="2">
    <source>
        <dbReference type="Pfam" id="PF06972"/>
    </source>
</evidence>
<feature type="compositionally biased region" description="Low complexity" evidence="1">
    <location>
        <begin position="246"/>
        <end position="273"/>
    </location>
</feature>
<dbReference type="AlphaFoldDB" id="A0A6A6KWX2"/>
<dbReference type="GO" id="GO:0051082">
    <property type="term" value="F:unfolded protein binding"/>
    <property type="evidence" value="ECO:0007669"/>
    <property type="project" value="TreeGrafter"/>
</dbReference>
<proteinExistence type="predicted"/>
<evidence type="ECO:0000256" key="1">
    <source>
        <dbReference type="SAM" id="MobiDB-lite"/>
    </source>
</evidence>
<feature type="domain" description="GBF-interacting protein 1 N-terminal" evidence="2">
    <location>
        <begin position="10"/>
        <end position="45"/>
    </location>
</feature>
<dbReference type="PANTHER" id="PTHR46775:SF1">
    <property type="entry name" value="FLOCCULATION PROTEIN (DUF1296)"/>
    <property type="match status" value="1"/>
</dbReference>
<accession>A0A6A6KWX2</accession>
<keyword evidence="4" id="KW-1185">Reference proteome</keyword>
<dbReference type="EMBL" id="JAAGAX010000014">
    <property type="protein sequence ID" value="KAF2292468.1"/>
    <property type="molecule type" value="Genomic_DNA"/>
</dbReference>
<dbReference type="InterPro" id="IPR044277">
    <property type="entry name" value="GIP1"/>
</dbReference>